<dbReference type="AlphaFoldDB" id="A0A069CQS6"/>
<gene>
    <name evidence="2" type="ORF">WOSG25_011400</name>
</gene>
<sequence length="372" mass="40988">MNEIIQTALAPIFEGVSQNSEVADFYRELTSDLAESAQNIRAAEPNLTKAEAVNRALDGMGDLRAVALMIAETNSADKQLPISDEAIIDWAKKGQKQVFRAIPVDRVQNVIINALDADVRIVASHTDDLEVDYYQRGINGQAVQIDENDGNIRIILPRPSFMDYVIPFRHPRQFLEVRLPEDILGTLRLDARAGRVVLDNFKTADLDIAVILTAGSLRIEQVTVNRFDLGTKAGNIRANRVKADEWRVVARAGNIRLVDVEGDFDVAVRSGNVILDAAIGHGIFKATSGNIRTNWRQVIGDLNFAAESGTVKARVPLSDQFKFNLQSQSGIVRLKRDAHYEVQVQGYAKGQTLGTAEYNIVARVTSGVVKVD</sequence>
<dbReference type="RefSeq" id="WP_027698192.1">
    <property type="nucleotide sequence ID" value="NZ_DF820484.1"/>
</dbReference>
<name>A0A069CQS6_WEIOS</name>
<evidence type="ECO:0000313" key="3">
    <source>
        <dbReference type="Proteomes" id="UP000030643"/>
    </source>
</evidence>
<dbReference type="EMBL" id="DF820484">
    <property type="protein sequence ID" value="GAK30050.1"/>
    <property type="molecule type" value="Genomic_DNA"/>
</dbReference>
<reference evidence="3" key="1">
    <citation type="journal article" date="2014" name="Genome Announc.">
        <title>Draft genome sequence of Weissella oryzae SG25T, isolated from fermented rice grains.</title>
        <authorList>
            <person name="Tanizawa Y."/>
            <person name="Fujisawa T."/>
            <person name="Mochizuki T."/>
            <person name="Kaminuma E."/>
            <person name="Suzuki Y."/>
            <person name="Nakamura Y."/>
            <person name="Tohno M."/>
        </authorList>
    </citation>
    <scope>NUCLEOTIDE SEQUENCE [LARGE SCALE GENOMIC DNA]</scope>
    <source>
        <strain evidence="3">DSM 25784 / JCM 18191 / LMG 30913 / SG25</strain>
    </source>
</reference>
<keyword evidence="3" id="KW-1185">Reference proteome</keyword>
<evidence type="ECO:0000259" key="1">
    <source>
        <dbReference type="Pfam" id="PF13349"/>
    </source>
</evidence>
<dbReference type="Proteomes" id="UP000030643">
    <property type="component" value="Unassembled WGS sequence"/>
</dbReference>
<dbReference type="eggNOG" id="COG3595">
    <property type="taxonomic scope" value="Bacteria"/>
</dbReference>
<feature type="domain" description="DUF4097" evidence="1">
    <location>
        <begin position="109"/>
        <end position="371"/>
    </location>
</feature>
<dbReference type="InterPro" id="IPR025164">
    <property type="entry name" value="Toastrack_DUF4097"/>
</dbReference>
<proteinExistence type="predicted"/>
<dbReference type="STRING" id="1329250.WOSG25_011400"/>
<dbReference type="OrthoDB" id="2240353at2"/>
<dbReference type="Pfam" id="PF13349">
    <property type="entry name" value="DUF4097"/>
    <property type="match status" value="1"/>
</dbReference>
<organism evidence="2 3">
    <name type="scientific">Weissella oryzae (strain DSM 25784 / JCM 18191 / LMG 30913 / SG25)</name>
    <dbReference type="NCBI Taxonomy" id="1329250"/>
    <lineage>
        <taxon>Bacteria</taxon>
        <taxon>Bacillati</taxon>
        <taxon>Bacillota</taxon>
        <taxon>Bacilli</taxon>
        <taxon>Lactobacillales</taxon>
        <taxon>Lactobacillaceae</taxon>
        <taxon>Weissella</taxon>
    </lineage>
</organism>
<accession>A0A069CQS6</accession>
<evidence type="ECO:0000313" key="2">
    <source>
        <dbReference type="EMBL" id="GAK30050.1"/>
    </source>
</evidence>
<protein>
    <recommendedName>
        <fullName evidence="1">DUF4097 domain-containing protein</fullName>
    </recommendedName>
</protein>